<dbReference type="InterPro" id="IPR007871">
    <property type="entry name" value="Methyltransferase_TRM13"/>
</dbReference>
<comment type="function">
    <text evidence="1">tRNA methylase which 2'-O-methylates cytidine(4) in tRNA(Pro) and tRNA(Gly)(GCC), and adenosine(4) in tRNA(His).</text>
</comment>
<comment type="catalytic activity">
    <reaction evidence="1">
        <text>cytidine(4) in tRNA(Gly)(GCC) + S-adenosyl-L-methionine = 2'-O-methylcytidine(4) in tRNA(Gly)(GCC) + S-adenosyl-L-homocysteine + H(+)</text>
        <dbReference type="Rhea" id="RHEA:43192"/>
        <dbReference type="Rhea" id="RHEA-COMP:10399"/>
        <dbReference type="Rhea" id="RHEA-COMP:10400"/>
        <dbReference type="ChEBI" id="CHEBI:15378"/>
        <dbReference type="ChEBI" id="CHEBI:57856"/>
        <dbReference type="ChEBI" id="CHEBI:59789"/>
        <dbReference type="ChEBI" id="CHEBI:74495"/>
        <dbReference type="ChEBI" id="CHEBI:82748"/>
        <dbReference type="EC" id="2.1.1.225"/>
    </reaction>
</comment>
<keyword evidence="1" id="KW-0819">tRNA processing</keyword>
<evidence type="ECO:0000256" key="1">
    <source>
        <dbReference type="RuleBase" id="RU367103"/>
    </source>
</evidence>
<dbReference type="GO" id="GO:0030488">
    <property type="term" value="P:tRNA methylation"/>
    <property type="evidence" value="ECO:0007669"/>
    <property type="project" value="InterPro"/>
</dbReference>
<comment type="catalytic activity">
    <reaction evidence="1">
        <text>adenosine(4) in tRNA(His) + S-adenosyl-L-methionine = 2'-O-methyladenosine(4) in tRNA(His) + S-adenosyl-L-homocysteine + H(+)</text>
        <dbReference type="Rhea" id="RHEA:43196"/>
        <dbReference type="Rhea" id="RHEA-COMP:10401"/>
        <dbReference type="Rhea" id="RHEA-COMP:10402"/>
        <dbReference type="ChEBI" id="CHEBI:15378"/>
        <dbReference type="ChEBI" id="CHEBI:57856"/>
        <dbReference type="ChEBI" id="CHEBI:59789"/>
        <dbReference type="ChEBI" id="CHEBI:74411"/>
        <dbReference type="ChEBI" id="CHEBI:74477"/>
        <dbReference type="EC" id="2.1.1.225"/>
    </reaction>
</comment>
<evidence type="ECO:0000259" key="3">
    <source>
        <dbReference type="Pfam" id="PF05206"/>
    </source>
</evidence>
<keyword evidence="5" id="KW-1185">Reference proteome</keyword>
<comment type="caution">
    <text evidence="4">The sequence shown here is derived from an EMBL/GenBank/DDBJ whole genome shotgun (WGS) entry which is preliminary data.</text>
</comment>
<dbReference type="OrthoDB" id="258806at2759"/>
<feature type="region of interest" description="Disordered" evidence="2">
    <location>
        <begin position="158"/>
        <end position="177"/>
    </location>
</feature>
<feature type="region of interest" description="Disordered" evidence="2">
    <location>
        <begin position="74"/>
        <end position="102"/>
    </location>
</feature>
<feature type="compositionally biased region" description="Polar residues" evidence="2">
    <location>
        <begin position="13"/>
        <end position="23"/>
    </location>
</feature>
<dbReference type="PANTHER" id="PTHR12998">
    <property type="entry name" value="TRNA:M(4)X MODIFICATION ENZYME TRM13 HOMOLOG"/>
    <property type="match status" value="1"/>
</dbReference>
<comment type="similarity">
    <text evidence="1">Belongs to the methyltransferase TRM13 family.</text>
</comment>
<organism evidence="4 5">
    <name type="scientific">Kipferlia bialata</name>
    <dbReference type="NCBI Taxonomy" id="797122"/>
    <lineage>
        <taxon>Eukaryota</taxon>
        <taxon>Metamonada</taxon>
        <taxon>Carpediemonas-like organisms</taxon>
        <taxon>Kipferlia</taxon>
    </lineage>
</organism>
<keyword evidence="1" id="KW-0479">Metal-binding</keyword>
<evidence type="ECO:0000256" key="2">
    <source>
        <dbReference type="SAM" id="MobiDB-lite"/>
    </source>
</evidence>
<reference evidence="4 5" key="1">
    <citation type="journal article" date="2018" name="PLoS ONE">
        <title>The draft genome of Kipferlia bialata reveals reductive genome evolution in fornicate parasites.</title>
        <authorList>
            <person name="Tanifuji G."/>
            <person name="Takabayashi S."/>
            <person name="Kume K."/>
            <person name="Takagi M."/>
            <person name="Nakayama T."/>
            <person name="Kamikawa R."/>
            <person name="Inagaki Y."/>
            <person name="Hashimoto T."/>
        </authorList>
    </citation>
    <scope>NUCLEOTIDE SEQUENCE [LARGE SCALE GENOMIC DNA]</scope>
    <source>
        <strain evidence="4">NY0173</strain>
    </source>
</reference>
<protein>
    <recommendedName>
        <fullName evidence="1">tRNA:m(4)X modification enzyme TRM13</fullName>
        <ecNumber evidence="1">2.1.1.225</ecNumber>
    </recommendedName>
</protein>
<keyword evidence="1" id="KW-0808">Transferase</keyword>
<dbReference type="GO" id="GO:0008270">
    <property type="term" value="F:zinc ion binding"/>
    <property type="evidence" value="ECO:0007669"/>
    <property type="project" value="UniProtKB-KW"/>
</dbReference>
<dbReference type="EMBL" id="BDIP01001557">
    <property type="protein sequence ID" value="GIQ84646.1"/>
    <property type="molecule type" value="Genomic_DNA"/>
</dbReference>
<keyword evidence="1" id="KW-0489">Methyltransferase</keyword>
<dbReference type="InterPro" id="IPR039044">
    <property type="entry name" value="Trm13"/>
</dbReference>
<feature type="domain" description="Methyltransferase TRM13" evidence="3">
    <location>
        <begin position="106"/>
        <end position="362"/>
    </location>
</feature>
<dbReference type="Pfam" id="PF05206">
    <property type="entry name" value="TRM13"/>
    <property type="match status" value="1"/>
</dbReference>
<dbReference type="AlphaFoldDB" id="A0A9K3CWU3"/>
<name>A0A9K3CWU3_9EUKA</name>
<feature type="region of interest" description="Disordered" evidence="2">
    <location>
        <begin position="1"/>
        <end position="44"/>
    </location>
</feature>
<dbReference type="Proteomes" id="UP000265618">
    <property type="component" value="Unassembled WGS sequence"/>
</dbReference>
<accession>A0A9K3CWU3</accession>
<keyword evidence="1" id="KW-0862">Zinc</keyword>
<gene>
    <name evidence="4" type="ORF">KIPB_006182</name>
</gene>
<proteinExistence type="inferred from homology"/>
<evidence type="ECO:0000313" key="4">
    <source>
        <dbReference type="EMBL" id="GIQ84646.1"/>
    </source>
</evidence>
<keyword evidence="1" id="KW-0863">Zinc-finger</keyword>
<dbReference type="EC" id="2.1.1.225" evidence="1"/>
<keyword evidence="1" id="KW-0949">S-adenosyl-L-methionine</keyword>
<dbReference type="GO" id="GO:0106050">
    <property type="term" value="F:tRNA 2'-O-methyltransferase activity"/>
    <property type="evidence" value="ECO:0007669"/>
    <property type="project" value="UniProtKB-UniRule"/>
</dbReference>
<dbReference type="PANTHER" id="PTHR12998:SF0">
    <property type="entry name" value="TRNA:M(4)X MODIFICATION ENZYME TRM13 HOMOLOG"/>
    <property type="match status" value="1"/>
</dbReference>
<comment type="catalytic activity">
    <reaction evidence="1">
        <text>cytidine(4) in tRNA(Pro) + S-adenosyl-L-methionine = 2'-O-methylcytidine(4) in tRNA(Pro) + S-adenosyl-L-homocysteine + H(+)</text>
        <dbReference type="Rhea" id="RHEA:32767"/>
        <dbReference type="Rhea" id="RHEA-COMP:10397"/>
        <dbReference type="Rhea" id="RHEA-COMP:10398"/>
        <dbReference type="ChEBI" id="CHEBI:15378"/>
        <dbReference type="ChEBI" id="CHEBI:57856"/>
        <dbReference type="ChEBI" id="CHEBI:59789"/>
        <dbReference type="ChEBI" id="CHEBI:74495"/>
        <dbReference type="ChEBI" id="CHEBI:82748"/>
        <dbReference type="EC" id="2.1.1.225"/>
    </reaction>
</comment>
<evidence type="ECO:0000313" key="5">
    <source>
        <dbReference type="Proteomes" id="UP000265618"/>
    </source>
</evidence>
<sequence length="367" mass="40945">MALAERPYYRQGCNLSQSETVTEGEQVKTMPEERETEDSPISEADQILLREREKQRERELMERVEVLHKEVFPSGRPRPSQLYPDHALPLLDKNSSRPSNRKHTVQNVSLAANLMEALDRTAAASSPSVCVTELGCGRANLSAAVGHHMMHRDALRLTASGSPPAPTPVDPSVSTEEGGRGHAFVLIDRMRVRRVADRRCGFIANPERIHADIADVDMSLVQSVSERPHLLGVAKHLCGCATDIGLRMLLGSDRIRALAVAPCCHHRCQVNGYLGKGWLEQQGMGGDDLPRLFRIAQWQSMLLHPSASDPEVRRKGEAGRQVKDLLDHARCMHIRTLPGLSCELVDFVTEDDLSLERRCILAWREEE</sequence>